<accession>A0A6B8RGP4</accession>
<dbReference type="KEGG" id="ppsc:EHS13_07285"/>
<protein>
    <submittedName>
        <fullName evidence="3">Extracellular solute-binding protein</fullName>
    </submittedName>
</protein>
<dbReference type="SUPFAM" id="SSF53850">
    <property type="entry name" value="Periplasmic binding protein-like II"/>
    <property type="match status" value="1"/>
</dbReference>
<dbReference type="OrthoDB" id="1992988at2"/>
<dbReference type="PROSITE" id="PS51257">
    <property type="entry name" value="PROKAR_LIPOPROTEIN"/>
    <property type="match status" value="1"/>
</dbReference>
<evidence type="ECO:0000313" key="3">
    <source>
        <dbReference type="EMBL" id="QGQ94703.1"/>
    </source>
</evidence>
<dbReference type="InterPro" id="IPR050490">
    <property type="entry name" value="Bact_solute-bd_prot1"/>
</dbReference>
<dbReference type="InterPro" id="IPR006059">
    <property type="entry name" value="SBP"/>
</dbReference>
<organism evidence="3 4">
    <name type="scientific">Paenibacillus psychroresistens</name>
    <dbReference type="NCBI Taxonomy" id="1778678"/>
    <lineage>
        <taxon>Bacteria</taxon>
        <taxon>Bacillati</taxon>
        <taxon>Bacillota</taxon>
        <taxon>Bacilli</taxon>
        <taxon>Bacillales</taxon>
        <taxon>Paenibacillaceae</taxon>
        <taxon>Paenibacillus</taxon>
    </lineage>
</organism>
<keyword evidence="4" id="KW-1185">Reference proteome</keyword>
<feature type="region of interest" description="Disordered" evidence="1">
    <location>
        <begin position="23"/>
        <end position="62"/>
    </location>
</feature>
<feature type="signal peptide" evidence="2">
    <location>
        <begin position="1"/>
        <end position="21"/>
    </location>
</feature>
<evidence type="ECO:0000256" key="1">
    <source>
        <dbReference type="SAM" id="MobiDB-lite"/>
    </source>
</evidence>
<sequence length="468" mass="52352">MRKFGVLLISCMLIFAISACSSSNNKAVKPSNSSETEKAIPAMAGEQSSTKSDATNASNKPDGSKKTIVFSTFYETDFIKEAIKKYEEKHPNITIELNFAQAIGDDANWDANHEKFLKTTNTQLLSGKGPDLMEMDQLPMDQYVNKKLLVNLSERMDNDASFHRDDYFTNILDNIKLDGGVYGIPVRFYLYNIIGDLDAIEKTGVTFDDKSWTWNQFLETAKELARKGDRQYAFAYKSPEMLLNELVQANYTAFVDQANNKGKLESAIFINLLKQIKMMNDDKIVSFGQYAETYFNMEIISSVRNYMLAGTGYQDIFKKVKVYNKPKAEGQAAGGFFRPETTIGINAKSSVSNEAWDFIKFLISDEVQSGGFSLNKSAYQKQVQQILEVGSVKADEEGPLKGKELKVTAADIQQLESYLNDANHSVEAKATQLQSIIAEESAAFFNGQKSAEAVAKLIQNRAMIYLNE</sequence>
<dbReference type="PANTHER" id="PTHR43649">
    <property type="entry name" value="ARABINOSE-BINDING PROTEIN-RELATED"/>
    <property type="match status" value="1"/>
</dbReference>
<gene>
    <name evidence="3" type="ORF">EHS13_07285</name>
</gene>
<proteinExistence type="predicted"/>
<reference evidence="4" key="1">
    <citation type="submission" date="2018-11" db="EMBL/GenBank/DDBJ databases">
        <title>Complete genome sequence of Paenibacillus sp. ML311-T8.</title>
        <authorList>
            <person name="Nam Y.-D."/>
            <person name="Kang J."/>
            <person name="Chung W.-H."/>
            <person name="Park Y.S."/>
        </authorList>
    </citation>
    <scope>NUCLEOTIDE SEQUENCE [LARGE SCALE GENOMIC DNA]</scope>
    <source>
        <strain evidence="4">ML311-T8</strain>
    </source>
</reference>
<name>A0A6B8RGP4_9BACL</name>
<feature type="compositionally biased region" description="Polar residues" evidence="1">
    <location>
        <begin position="46"/>
        <end position="61"/>
    </location>
</feature>
<dbReference type="EMBL" id="CP034235">
    <property type="protein sequence ID" value="QGQ94703.1"/>
    <property type="molecule type" value="Genomic_DNA"/>
</dbReference>
<evidence type="ECO:0000313" key="4">
    <source>
        <dbReference type="Proteomes" id="UP000426246"/>
    </source>
</evidence>
<dbReference type="Gene3D" id="3.40.190.10">
    <property type="entry name" value="Periplasmic binding protein-like II"/>
    <property type="match status" value="1"/>
</dbReference>
<feature type="compositionally biased region" description="Polar residues" evidence="1">
    <location>
        <begin position="23"/>
        <end position="34"/>
    </location>
</feature>
<keyword evidence="2" id="KW-0732">Signal</keyword>
<dbReference type="Proteomes" id="UP000426246">
    <property type="component" value="Chromosome"/>
</dbReference>
<dbReference type="PANTHER" id="PTHR43649:SF12">
    <property type="entry name" value="DIACETYLCHITOBIOSE BINDING PROTEIN DASA"/>
    <property type="match status" value="1"/>
</dbReference>
<evidence type="ECO:0000256" key="2">
    <source>
        <dbReference type="SAM" id="SignalP"/>
    </source>
</evidence>
<dbReference type="AlphaFoldDB" id="A0A6B8RGP4"/>
<dbReference type="Pfam" id="PF01547">
    <property type="entry name" value="SBP_bac_1"/>
    <property type="match status" value="1"/>
</dbReference>
<feature type="chain" id="PRO_5025521526" evidence="2">
    <location>
        <begin position="22"/>
        <end position="468"/>
    </location>
</feature>